<evidence type="ECO:0000256" key="1">
    <source>
        <dbReference type="ARBA" id="ARBA00005679"/>
    </source>
</evidence>
<sequence length="146" mass="15664">MASNRAVVSSFLLFSLCCFHLSALPLAAAAAATPEKVRLELYYETLCPYCSRFIVSFLSKIFEDGLISIVDLNLVPYGNARVASDGTITCQVFPFSPRSLLGAPGACKVESLLKSAHQDECAYHTCEAGAPLNSFGSLEGMDSNKN</sequence>
<evidence type="ECO:0000256" key="3">
    <source>
        <dbReference type="SAM" id="SignalP"/>
    </source>
</evidence>
<feature type="signal peptide" evidence="3">
    <location>
        <begin position="1"/>
        <end position="23"/>
    </location>
</feature>
<dbReference type="GO" id="GO:0016671">
    <property type="term" value="F:oxidoreductase activity, acting on a sulfur group of donors, disulfide as acceptor"/>
    <property type="evidence" value="ECO:0007669"/>
    <property type="project" value="InterPro"/>
</dbReference>
<feature type="chain" id="PRO_5008900045" evidence="3">
    <location>
        <begin position="24"/>
        <end position="146"/>
    </location>
</feature>
<proteinExistence type="inferred from homology"/>
<keyword evidence="3" id="KW-0732">Signal</keyword>
<accession>A0A1D1YAB4</accession>
<reference evidence="4" key="1">
    <citation type="submission" date="2015-07" db="EMBL/GenBank/DDBJ databases">
        <title>Transcriptome Assembly of Anthurium amnicola.</title>
        <authorList>
            <person name="Suzuki J."/>
        </authorList>
    </citation>
    <scope>NUCLEOTIDE SEQUENCE</scope>
</reference>
<name>A0A1D1YAB4_9ARAE</name>
<protein>
    <submittedName>
        <fullName evidence="4">GILT-like protein F37H8.5</fullName>
    </submittedName>
</protein>
<keyword evidence="2" id="KW-0325">Glycoprotein</keyword>
<comment type="similarity">
    <text evidence="1">Belongs to the GILT family.</text>
</comment>
<gene>
    <name evidence="4" type="primary">F37H8.5</name>
    <name evidence="4" type="ORF">g.35094</name>
</gene>
<dbReference type="InterPro" id="IPR004911">
    <property type="entry name" value="Interferon-induced_GILT"/>
</dbReference>
<dbReference type="EMBL" id="GDJX01016361">
    <property type="protein sequence ID" value="JAT51575.1"/>
    <property type="molecule type" value="Transcribed_RNA"/>
</dbReference>
<dbReference type="AlphaFoldDB" id="A0A1D1YAB4"/>
<evidence type="ECO:0000313" key="4">
    <source>
        <dbReference type="EMBL" id="JAT51575.1"/>
    </source>
</evidence>
<dbReference type="Pfam" id="PF03227">
    <property type="entry name" value="GILT"/>
    <property type="match status" value="1"/>
</dbReference>
<dbReference type="PANTHER" id="PTHR13234:SF75">
    <property type="entry name" value="GAMMA INTERFERON INDUCIBLE LYSOSOMAL THIOL REDUCTASE FAMILY PROTEIN, EXPRESSED"/>
    <property type="match status" value="1"/>
</dbReference>
<organism evidence="4">
    <name type="scientific">Anthurium amnicola</name>
    <dbReference type="NCBI Taxonomy" id="1678845"/>
    <lineage>
        <taxon>Eukaryota</taxon>
        <taxon>Viridiplantae</taxon>
        <taxon>Streptophyta</taxon>
        <taxon>Embryophyta</taxon>
        <taxon>Tracheophyta</taxon>
        <taxon>Spermatophyta</taxon>
        <taxon>Magnoliopsida</taxon>
        <taxon>Liliopsida</taxon>
        <taxon>Araceae</taxon>
        <taxon>Pothoideae</taxon>
        <taxon>Potheae</taxon>
        <taxon>Anthurium</taxon>
    </lineage>
</organism>
<evidence type="ECO:0000256" key="2">
    <source>
        <dbReference type="ARBA" id="ARBA00023180"/>
    </source>
</evidence>
<dbReference type="PANTHER" id="PTHR13234">
    <property type="entry name" value="GAMMA-INTERFERON INDUCIBLE LYSOSOMAL THIOL REDUCTASE GILT"/>
    <property type="match status" value="1"/>
</dbReference>